<evidence type="ECO:0000259" key="1">
    <source>
        <dbReference type="Pfam" id="PF09350"/>
    </source>
</evidence>
<dbReference type="InterPro" id="IPR052573">
    <property type="entry name" value="DnaJ_C_subfamily_28"/>
</dbReference>
<keyword evidence="3" id="KW-1185">Reference proteome</keyword>
<accession>A0A0W1AY30</accession>
<dbReference type="PANTHER" id="PTHR39158:SF1">
    <property type="entry name" value="DNAJ HOMOLOG SUBFAMILY C MEMBER 28"/>
    <property type="match status" value="1"/>
</dbReference>
<dbReference type="OrthoDB" id="9798476at2"/>
<gene>
    <name evidence="2" type="ORF">UQ64_17035</name>
</gene>
<dbReference type="AlphaFoldDB" id="A0A0W1AY30"/>
<dbReference type="InterPro" id="IPR018961">
    <property type="entry name" value="DnaJ_homolog_subfam-C_membr-28"/>
</dbReference>
<dbReference type="RefSeq" id="WP_060624068.1">
    <property type="nucleotide sequence ID" value="NZ_LCZJ02000023.1"/>
</dbReference>
<feature type="domain" description="DnaJ homologue subfamily C member 28 conserved" evidence="1">
    <location>
        <begin position="7"/>
        <end position="73"/>
    </location>
</feature>
<name>A0A0W1AY30_9BACL</name>
<dbReference type="Pfam" id="PF09350">
    <property type="entry name" value="DJC28_CD"/>
    <property type="match status" value="1"/>
</dbReference>
<dbReference type="PANTHER" id="PTHR39158">
    <property type="entry name" value="OS08G0560600 PROTEIN"/>
    <property type="match status" value="1"/>
</dbReference>
<proteinExistence type="predicted"/>
<protein>
    <submittedName>
        <fullName evidence="2">Molecular chaperone DnaJ</fullName>
    </submittedName>
</protein>
<reference evidence="2 3" key="1">
    <citation type="journal article" date="2015" name="Int. Biodeterior. Biodegradation">
        <title>Physiological and genetic screening methods for the isolation of methyl tert-butyl ether-degrading bacteria for bioremediation purposes.</title>
        <authorList>
            <person name="Guisado I.M."/>
            <person name="Purswani J."/>
            <person name="Gonzalez Lopez J."/>
            <person name="Pozo C."/>
        </authorList>
    </citation>
    <scope>NUCLEOTIDE SEQUENCE [LARGE SCALE GENOMIC DNA]</scope>
    <source>
        <strain evidence="2 3">SH7</strain>
    </source>
</reference>
<evidence type="ECO:0000313" key="3">
    <source>
        <dbReference type="Proteomes" id="UP000054709"/>
    </source>
</evidence>
<dbReference type="Proteomes" id="UP000054709">
    <property type="component" value="Unassembled WGS sequence"/>
</dbReference>
<organism evidence="2 3">
    <name type="scientific">Paenibacillus etheri</name>
    <dbReference type="NCBI Taxonomy" id="1306852"/>
    <lineage>
        <taxon>Bacteria</taxon>
        <taxon>Bacillati</taxon>
        <taxon>Bacillota</taxon>
        <taxon>Bacilli</taxon>
        <taxon>Bacillales</taxon>
        <taxon>Paenibacillaceae</taxon>
        <taxon>Paenibacillus</taxon>
    </lineage>
</organism>
<evidence type="ECO:0000313" key="2">
    <source>
        <dbReference type="EMBL" id="KTD86164.1"/>
    </source>
</evidence>
<dbReference type="EMBL" id="LCZJ02000023">
    <property type="protein sequence ID" value="KTD86164.1"/>
    <property type="molecule type" value="Genomic_DNA"/>
</dbReference>
<comment type="caution">
    <text evidence="2">The sequence shown here is derived from an EMBL/GenBank/DDBJ whole genome shotgun (WGS) entry which is preliminary data.</text>
</comment>
<sequence length="132" mass="15041">MGMMSWLVEQRIQESMRNGEFRDLPGHGKPLELEDLSGVPEELRMSFKIMKNSGLVPEEISLRAECVTLEGLLAACHNSGGPESSEGKALRAKLSMKRLRLQELLRERGLDINPAYMQYSVQIHEQMIREEE</sequence>